<dbReference type="HOGENOM" id="CLU_1456505_0_0_1"/>
<dbReference type="EMBL" id="CM001217">
    <property type="protein sequence ID" value="KEH42802.1"/>
    <property type="molecule type" value="Genomic_DNA"/>
</dbReference>
<name>A0A072VLU4_MEDTR</name>
<gene>
    <name evidence="2" type="ordered locus">MTR_1g076490</name>
</gene>
<feature type="region of interest" description="Disordered" evidence="1">
    <location>
        <begin position="81"/>
        <end position="128"/>
    </location>
</feature>
<feature type="compositionally biased region" description="Basic and acidic residues" evidence="1">
    <location>
        <begin position="103"/>
        <end position="121"/>
    </location>
</feature>
<protein>
    <submittedName>
        <fullName evidence="2 3">Uncharacterized protein</fullName>
    </submittedName>
</protein>
<organism evidence="2 4">
    <name type="scientific">Medicago truncatula</name>
    <name type="common">Barrel medic</name>
    <name type="synonym">Medicago tribuloides</name>
    <dbReference type="NCBI Taxonomy" id="3880"/>
    <lineage>
        <taxon>Eukaryota</taxon>
        <taxon>Viridiplantae</taxon>
        <taxon>Streptophyta</taxon>
        <taxon>Embryophyta</taxon>
        <taxon>Tracheophyta</taxon>
        <taxon>Spermatophyta</taxon>
        <taxon>Magnoliopsida</taxon>
        <taxon>eudicotyledons</taxon>
        <taxon>Gunneridae</taxon>
        <taxon>Pentapetalae</taxon>
        <taxon>rosids</taxon>
        <taxon>fabids</taxon>
        <taxon>Fabales</taxon>
        <taxon>Fabaceae</taxon>
        <taxon>Papilionoideae</taxon>
        <taxon>50 kb inversion clade</taxon>
        <taxon>NPAAA clade</taxon>
        <taxon>Hologalegina</taxon>
        <taxon>IRL clade</taxon>
        <taxon>Trifolieae</taxon>
        <taxon>Medicago</taxon>
    </lineage>
</organism>
<reference evidence="2 4" key="2">
    <citation type="journal article" date="2014" name="BMC Genomics">
        <title>An improved genome release (version Mt4.0) for the model legume Medicago truncatula.</title>
        <authorList>
            <person name="Tang H."/>
            <person name="Krishnakumar V."/>
            <person name="Bidwell S."/>
            <person name="Rosen B."/>
            <person name="Chan A."/>
            <person name="Zhou S."/>
            <person name="Gentzbittel L."/>
            <person name="Childs K.L."/>
            <person name="Yandell M."/>
            <person name="Gundlach H."/>
            <person name="Mayer K.F."/>
            <person name="Schwartz D.C."/>
            <person name="Town C.D."/>
        </authorList>
    </citation>
    <scope>GENOME REANNOTATION</scope>
    <source>
        <strain evidence="2">A17</strain>
        <strain evidence="3 4">cv. Jemalong A17</strain>
    </source>
</reference>
<dbReference type="EnsemblPlants" id="KEH42802">
    <property type="protein sequence ID" value="KEH42802"/>
    <property type="gene ID" value="MTR_1g076490"/>
</dbReference>
<dbReference type="Proteomes" id="UP000002051">
    <property type="component" value="Unassembled WGS sequence"/>
</dbReference>
<evidence type="ECO:0000313" key="2">
    <source>
        <dbReference type="EMBL" id="KEH42802.1"/>
    </source>
</evidence>
<sequence>MVASNMNPFFDGPIMDPLKLYAIEGTLLEELHNGNVRVIYLFTQKEKKQAAFYTNTSNQFIQPFLFPEADTEVVGAHDDVELLPPPHEEKNGGKEITEEENELSEKRDEKYEHRTERDHENSNPNRVRFPISAINRPSIRRFHQRKKKTVSQELRCVDQASPPTKHWYSTSAMEIGKENWQLMKNR</sequence>
<feature type="compositionally biased region" description="Basic and acidic residues" evidence="1">
    <location>
        <begin position="81"/>
        <end position="96"/>
    </location>
</feature>
<reference evidence="3" key="3">
    <citation type="submission" date="2015-04" db="UniProtKB">
        <authorList>
            <consortium name="EnsemblPlants"/>
        </authorList>
    </citation>
    <scope>IDENTIFICATION</scope>
    <source>
        <strain evidence="3">cv. Jemalong A17</strain>
    </source>
</reference>
<evidence type="ECO:0000313" key="4">
    <source>
        <dbReference type="Proteomes" id="UP000002051"/>
    </source>
</evidence>
<reference evidence="2 4" key="1">
    <citation type="journal article" date="2011" name="Nature">
        <title>The Medicago genome provides insight into the evolution of rhizobial symbioses.</title>
        <authorList>
            <person name="Young N.D."/>
            <person name="Debelle F."/>
            <person name="Oldroyd G.E."/>
            <person name="Geurts R."/>
            <person name="Cannon S.B."/>
            <person name="Udvardi M.K."/>
            <person name="Benedito V.A."/>
            <person name="Mayer K.F."/>
            <person name="Gouzy J."/>
            <person name="Schoof H."/>
            <person name="Van de Peer Y."/>
            <person name="Proost S."/>
            <person name="Cook D.R."/>
            <person name="Meyers B.C."/>
            <person name="Spannagl M."/>
            <person name="Cheung F."/>
            <person name="De Mita S."/>
            <person name="Krishnakumar V."/>
            <person name="Gundlach H."/>
            <person name="Zhou S."/>
            <person name="Mudge J."/>
            <person name="Bharti A.K."/>
            <person name="Murray J.D."/>
            <person name="Naoumkina M.A."/>
            <person name="Rosen B."/>
            <person name="Silverstein K.A."/>
            <person name="Tang H."/>
            <person name="Rombauts S."/>
            <person name="Zhao P.X."/>
            <person name="Zhou P."/>
            <person name="Barbe V."/>
            <person name="Bardou P."/>
            <person name="Bechner M."/>
            <person name="Bellec A."/>
            <person name="Berger A."/>
            <person name="Berges H."/>
            <person name="Bidwell S."/>
            <person name="Bisseling T."/>
            <person name="Choisne N."/>
            <person name="Couloux A."/>
            <person name="Denny R."/>
            <person name="Deshpande S."/>
            <person name="Dai X."/>
            <person name="Doyle J.J."/>
            <person name="Dudez A.M."/>
            <person name="Farmer A.D."/>
            <person name="Fouteau S."/>
            <person name="Franken C."/>
            <person name="Gibelin C."/>
            <person name="Gish J."/>
            <person name="Goldstein S."/>
            <person name="Gonzalez A.J."/>
            <person name="Green P.J."/>
            <person name="Hallab A."/>
            <person name="Hartog M."/>
            <person name="Hua A."/>
            <person name="Humphray S.J."/>
            <person name="Jeong D.H."/>
            <person name="Jing Y."/>
            <person name="Jocker A."/>
            <person name="Kenton S.M."/>
            <person name="Kim D.J."/>
            <person name="Klee K."/>
            <person name="Lai H."/>
            <person name="Lang C."/>
            <person name="Lin S."/>
            <person name="Macmil S.L."/>
            <person name="Magdelenat G."/>
            <person name="Matthews L."/>
            <person name="McCorrison J."/>
            <person name="Monaghan E.L."/>
            <person name="Mun J.H."/>
            <person name="Najar F.Z."/>
            <person name="Nicholson C."/>
            <person name="Noirot C."/>
            <person name="O'Bleness M."/>
            <person name="Paule C.R."/>
            <person name="Poulain J."/>
            <person name="Prion F."/>
            <person name="Qin B."/>
            <person name="Qu C."/>
            <person name="Retzel E.F."/>
            <person name="Riddle C."/>
            <person name="Sallet E."/>
            <person name="Samain S."/>
            <person name="Samson N."/>
            <person name="Sanders I."/>
            <person name="Saurat O."/>
            <person name="Scarpelli C."/>
            <person name="Schiex T."/>
            <person name="Segurens B."/>
            <person name="Severin A.J."/>
            <person name="Sherrier D.J."/>
            <person name="Shi R."/>
            <person name="Sims S."/>
            <person name="Singer S.R."/>
            <person name="Sinharoy S."/>
            <person name="Sterck L."/>
            <person name="Viollet A."/>
            <person name="Wang B.B."/>
            <person name="Wang K."/>
            <person name="Wang M."/>
            <person name="Wang X."/>
            <person name="Warfsmann J."/>
            <person name="Weissenbach J."/>
            <person name="White D.D."/>
            <person name="White J.D."/>
            <person name="Wiley G.B."/>
            <person name="Wincker P."/>
            <person name="Xing Y."/>
            <person name="Yang L."/>
            <person name="Yao Z."/>
            <person name="Ying F."/>
            <person name="Zhai J."/>
            <person name="Zhou L."/>
            <person name="Zuber A."/>
            <person name="Denarie J."/>
            <person name="Dixon R.A."/>
            <person name="May G.D."/>
            <person name="Schwartz D.C."/>
            <person name="Rogers J."/>
            <person name="Quetier F."/>
            <person name="Town C.D."/>
            <person name="Roe B.A."/>
        </authorList>
    </citation>
    <scope>NUCLEOTIDE SEQUENCE [LARGE SCALE GENOMIC DNA]</scope>
    <source>
        <strain evidence="2">A17</strain>
        <strain evidence="3 4">cv. Jemalong A17</strain>
    </source>
</reference>
<dbReference type="AlphaFoldDB" id="A0A072VLU4"/>
<evidence type="ECO:0000256" key="1">
    <source>
        <dbReference type="SAM" id="MobiDB-lite"/>
    </source>
</evidence>
<keyword evidence="4" id="KW-1185">Reference proteome</keyword>
<proteinExistence type="predicted"/>
<evidence type="ECO:0000313" key="3">
    <source>
        <dbReference type="EnsemblPlants" id="KEH42802"/>
    </source>
</evidence>
<accession>A0A072VLU4</accession>